<feature type="region of interest" description="Disordered" evidence="1">
    <location>
        <begin position="116"/>
        <end position="138"/>
    </location>
</feature>
<evidence type="ECO:0000313" key="2">
    <source>
        <dbReference type="EMBL" id="VTR92515.1"/>
    </source>
</evidence>
<reference evidence="2 3" key="1">
    <citation type="submission" date="2019-05" db="EMBL/GenBank/DDBJ databases">
        <authorList>
            <consortium name="Science for Life Laboratories"/>
        </authorList>
    </citation>
    <scope>NUCLEOTIDE SEQUENCE [LARGE SCALE GENOMIC DNA]</scope>
    <source>
        <strain evidence="2">Soil9</strain>
    </source>
</reference>
<dbReference type="KEGG" id="gms:SOIL9_51990"/>
<evidence type="ECO:0000256" key="1">
    <source>
        <dbReference type="SAM" id="MobiDB-lite"/>
    </source>
</evidence>
<gene>
    <name evidence="2" type="ORF">SOIL9_51990</name>
</gene>
<sequence>MSMRNRLSKLEQLAPERRARRRHVPTESLSAFARGLLTGAFEIEDIDRASIDQTSLLAELSACLLVMSPEHQAWEAATGWTCRSDRDWARAKFDGLTPEELDALWASAANFTYARRPSEETRTTFPDGVTTDAEDQNP</sequence>
<dbReference type="Proteomes" id="UP000464178">
    <property type="component" value="Chromosome"/>
</dbReference>
<organism evidence="2 3">
    <name type="scientific">Gemmata massiliana</name>
    <dbReference type="NCBI Taxonomy" id="1210884"/>
    <lineage>
        <taxon>Bacteria</taxon>
        <taxon>Pseudomonadati</taxon>
        <taxon>Planctomycetota</taxon>
        <taxon>Planctomycetia</taxon>
        <taxon>Gemmatales</taxon>
        <taxon>Gemmataceae</taxon>
        <taxon>Gemmata</taxon>
    </lineage>
</organism>
<dbReference type="EMBL" id="LR593886">
    <property type="protein sequence ID" value="VTR92515.1"/>
    <property type="molecule type" value="Genomic_DNA"/>
</dbReference>
<proteinExistence type="predicted"/>
<accession>A0A6P2CWI7</accession>
<protein>
    <submittedName>
        <fullName evidence="2">Uncharacterized protein</fullName>
    </submittedName>
</protein>
<name>A0A6P2CWI7_9BACT</name>
<dbReference type="AlphaFoldDB" id="A0A6P2CWI7"/>
<evidence type="ECO:0000313" key="3">
    <source>
        <dbReference type="Proteomes" id="UP000464178"/>
    </source>
</evidence>
<dbReference type="RefSeq" id="WP_162667364.1">
    <property type="nucleotide sequence ID" value="NZ_LR593886.1"/>
</dbReference>
<keyword evidence="3" id="KW-1185">Reference proteome</keyword>